<organism evidence="2 3">
    <name type="scientific">Phaseolus coccineus</name>
    <name type="common">Scarlet runner bean</name>
    <name type="synonym">Phaseolus multiflorus</name>
    <dbReference type="NCBI Taxonomy" id="3886"/>
    <lineage>
        <taxon>Eukaryota</taxon>
        <taxon>Viridiplantae</taxon>
        <taxon>Streptophyta</taxon>
        <taxon>Embryophyta</taxon>
        <taxon>Tracheophyta</taxon>
        <taxon>Spermatophyta</taxon>
        <taxon>Magnoliopsida</taxon>
        <taxon>eudicotyledons</taxon>
        <taxon>Gunneridae</taxon>
        <taxon>Pentapetalae</taxon>
        <taxon>rosids</taxon>
        <taxon>fabids</taxon>
        <taxon>Fabales</taxon>
        <taxon>Fabaceae</taxon>
        <taxon>Papilionoideae</taxon>
        <taxon>50 kb inversion clade</taxon>
        <taxon>NPAAA clade</taxon>
        <taxon>indigoferoid/millettioid clade</taxon>
        <taxon>Phaseoleae</taxon>
        <taxon>Phaseolus</taxon>
    </lineage>
</organism>
<dbReference type="GO" id="GO:0042802">
    <property type="term" value="F:identical protein binding"/>
    <property type="evidence" value="ECO:0007669"/>
    <property type="project" value="TreeGrafter"/>
</dbReference>
<sequence length="193" mass="21517">MKCTLRCSEKTNLVKQLSVVGFEGDEEVEVSIGLDEGIADLRGDDETVLFHVGDASGFLDGGRREAFIDEEGDEGRVLVPKRGQGGYSQTTKKWDCEIRACFFCQFLQFLLLRTTTQAYLELGIVALCFSLELAHPCIQEWIERVAKIQVDGKEGPSDVYVIELGGTIGDIESILLLKHLASFHIVLVLKWDF</sequence>
<accession>A0AAN9N626</accession>
<proteinExistence type="predicted"/>
<dbReference type="InterPro" id="IPR027417">
    <property type="entry name" value="P-loop_NTPase"/>
</dbReference>
<dbReference type="PANTHER" id="PTHR11550">
    <property type="entry name" value="CTP SYNTHASE"/>
    <property type="match status" value="1"/>
</dbReference>
<dbReference type="AlphaFoldDB" id="A0AAN9N626"/>
<dbReference type="Pfam" id="PF06418">
    <property type="entry name" value="CTP_synth_N"/>
    <property type="match status" value="1"/>
</dbReference>
<gene>
    <name evidence="2" type="ORF">VNO80_12974</name>
</gene>
<dbReference type="InterPro" id="IPR004468">
    <property type="entry name" value="CTP_synthase"/>
</dbReference>
<evidence type="ECO:0000313" key="2">
    <source>
        <dbReference type="EMBL" id="KAK7364374.1"/>
    </source>
</evidence>
<keyword evidence="3" id="KW-1185">Reference proteome</keyword>
<dbReference type="Gene3D" id="3.40.50.300">
    <property type="entry name" value="P-loop containing nucleotide triphosphate hydrolases"/>
    <property type="match status" value="1"/>
</dbReference>
<feature type="domain" description="CTP synthase N-terminal" evidence="1">
    <location>
        <begin position="138"/>
        <end position="184"/>
    </location>
</feature>
<evidence type="ECO:0000259" key="1">
    <source>
        <dbReference type="Pfam" id="PF06418"/>
    </source>
</evidence>
<dbReference type="Proteomes" id="UP001374584">
    <property type="component" value="Unassembled WGS sequence"/>
</dbReference>
<protein>
    <recommendedName>
        <fullName evidence="1">CTP synthase N-terminal domain-containing protein</fullName>
    </recommendedName>
</protein>
<dbReference type="EMBL" id="JAYMYR010000005">
    <property type="protein sequence ID" value="KAK7364374.1"/>
    <property type="molecule type" value="Genomic_DNA"/>
</dbReference>
<dbReference type="GO" id="GO:0006241">
    <property type="term" value="P:CTP biosynthetic process"/>
    <property type="evidence" value="ECO:0007669"/>
    <property type="project" value="TreeGrafter"/>
</dbReference>
<reference evidence="2 3" key="1">
    <citation type="submission" date="2024-01" db="EMBL/GenBank/DDBJ databases">
        <title>The genomes of 5 underutilized Papilionoideae crops provide insights into root nodulation and disease resistanc.</title>
        <authorList>
            <person name="Jiang F."/>
        </authorList>
    </citation>
    <scope>NUCLEOTIDE SEQUENCE [LARGE SCALE GENOMIC DNA]</scope>
    <source>
        <strain evidence="2">JINMINGXINNONG_FW02</strain>
        <tissue evidence="2">Leaves</tissue>
    </source>
</reference>
<dbReference type="GO" id="GO:0019856">
    <property type="term" value="P:pyrimidine nucleobase biosynthetic process"/>
    <property type="evidence" value="ECO:0007669"/>
    <property type="project" value="TreeGrafter"/>
</dbReference>
<dbReference type="InterPro" id="IPR017456">
    <property type="entry name" value="CTP_synthase_N"/>
</dbReference>
<dbReference type="GO" id="GO:0003883">
    <property type="term" value="F:CTP synthase activity"/>
    <property type="evidence" value="ECO:0007669"/>
    <property type="project" value="InterPro"/>
</dbReference>
<dbReference type="SUPFAM" id="SSF52540">
    <property type="entry name" value="P-loop containing nucleoside triphosphate hydrolases"/>
    <property type="match status" value="1"/>
</dbReference>
<comment type="caution">
    <text evidence="2">The sequence shown here is derived from an EMBL/GenBank/DDBJ whole genome shotgun (WGS) entry which is preliminary data.</text>
</comment>
<dbReference type="PANTHER" id="PTHR11550:SF0">
    <property type="entry name" value="CTP SYNTHASE-RELATED"/>
    <property type="match status" value="1"/>
</dbReference>
<name>A0AAN9N626_PHACN</name>
<evidence type="ECO:0000313" key="3">
    <source>
        <dbReference type="Proteomes" id="UP001374584"/>
    </source>
</evidence>